<comment type="caution">
    <text evidence="4">The sequence shown here is derived from an EMBL/GenBank/DDBJ whole genome shotgun (WGS) entry which is preliminary data.</text>
</comment>
<feature type="domain" description="CCHC-type" evidence="2">
    <location>
        <begin position="229"/>
        <end position="244"/>
    </location>
</feature>
<evidence type="ECO:0000313" key="4">
    <source>
        <dbReference type="EMBL" id="KAG7493065.1"/>
    </source>
</evidence>
<dbReference type="PANTHER" id="PTHR11439">
    <property type="entry name" value="GAG-POL-RELATED RETROTRANSPOSON"/>
    <property type="match status" value="1"/>
</dbReference>
<feature type="domain" description="Integrase catalytic" evidence="3">
    <location>
        <begin position="1305"/>
        <end position="1398"/>
    </location>
</feature>
<dbReference type="EMBL" id="JAGKHQ010000016">
    <property type="protein sequence ID" value="KAG7493065.1"/>
    <property type="molecule type" value="Genomic_DNA"/>
</dbReference>
<keyword evidence="1" id="KW-0863">Zinc-finger</keyword>
<dbReference type="PROSITE" id="PS50158">
    <property type="entry name" value="ZF_CCHC"/>
    <property type="match status" value="1"/>
</dbReference>
<dbReference type="Pfam" id="PF14223">
    <property type="entry name" value="Retrotran_gag_2"/>
    <property type="match status" value="1"/>
</dbReference>
<dbReference type="SMART" id="SM00343">
    <property type="entry name" value="ZnF_C2HC"/>
    <property type="match status" value="2"/>
</dbReference>
<keyword evidence="1" id="KW-0862">Zinc</keyword>
<dbReference type="Pfam" id="PF25597">
    <property type="entry name" value="SH3_retrovirus"/>
    <property type="match status" value="1"/>
</dbReference>
<dbReference type="GO" id="GO:0003676">
    <property type="term" value="F:nucleic acid binding"/>
    <property type="evidence" value="ECO:0007669"/>
    <property type="project" value="InterPro"/>
</dbReference>
<dbReference type="Pfam" id="PF22936">
    <property type="entry name" value="Pol_BBD"/>
    <property type="match status" value="1"/>
</dbReference>
<proteinExistence type="predicted"/>
<dbReference type="InterPro" id="IPR001584">
    <property type="entry name" value="Integrase_cat-core"/>
</dbReference>
<reference evidence="4 5" key="1">
    <citation type="journal article" date="2021" name="Sci. Rep.">
        <title>Chromosome anchoring in Senegalese sole (Solea senegalensis) reveals sex-associated markers and genome rearrangements in flatfish.</title>
        <authorList>
            <person name="Guerrero-Cozar I."/>
            <person name="Gomez-Garrido J."/>
            <person name="Berbel C."/>
            <person name="Martinez-Blanch J.F."/>
            <person name="Alioto T."/>
            <person name="Claros M.G."/>
            <person name="Gagnaire P.A."/>
            <person name="Manchado M."/>
        </authorList>
    </citation>
    <scope>NUCLEOTIDE SEQUENCE [LARGE SCALE GENOMIC DNA]</scope>
    <source>
        <strain evidence="4">Sse05_10M</strain>
    </source>
</reference>
<evidence type="ECO:0000256" key="1">
    <source>
        <dbReference type="PROSITE-ProRule" id="PRU00047"/>
    </source>
</evidence>
<dbReference type="Pfam" id="PF07727">
    <property type="entry name" value="RVT_2"/>
    <property type="match status" value="1"/>
</dbReference>
<dbReference type="InterPro" id="IPR013103">
    <property type="entry name" value="RVT_2"/>
</dbReference>
<dbReference type="PROSITE" id="PS50994">
    <property type="entry name" value="INTEGRASE"/>
    <property type="match status" value="2"/>
</dbReference>
<sequence>MPNTGAAGMMPPQLFFDGTEEKYDLWETRFLGHLHIQKLKETILREPGEVSEEQRAADARKNADCYAELIRLLDDKSLSLIRHDAADDGRKALKILKEHYSGKSKPRIINLYTSFTKLRMADNKSVTDYVIRAENLITALRDAGETLSDGLIIVMILGGLPDFFKPLAVHVTQNEDTVVFTDFKRRLRIYEEAEKMKTAESTDNVMKTSVKQSIKTHFNKRNEVVIVTCYRCGTKGHKARQCTQKVWCSHCKSNTHKESLCRKKGEQDGARKVAEEEQRNNVDHLFMAKYMRGERSANNVQMKGIMVDGGATSHILNDIDKFNSFDDTFRPESHSVELADGTKCKGIAQRRGTAVIYLLDNAGQEHRAQLRDALYMPSYPHNIFSVGRAANGGATITFKKEDSHMITKDSSRFDIYESGNLYYLPTVEQNVDKCKACHDMQTWHEILGHCNYEDVQNLQNVVKGMVIKGSTVRPAQICEVCTQDDYSGTSFVYFLKYKSDAIQATERFLADIAPYGEVKCIRSDNGTEFTDFQELLTKNRIRHEKSAPYSPHQNGTAERDKLWNYAVQTSAYVRNRCYSRRTKKTPYKLFTGMKPDVSKLQKFGSMCFAYKQEKGKLDPRCEQGIFIGYDKNSPAYLVYYTDTDKVQKHRLVKFTTKTAKEKETQTCESFIEYCDREVHPVVHESEEKDVSEILPEQPEMTEREKDTECAIRKNPQRARKKPTYLQDFETEETADKLQTCIDFCYRVACDIPQTYKDAIASTNASRWLTAMNEEMQSLKENETFSLTRLPPGKQAVGGRWVYALKSDIDGSEKYKARFVAKGYSQKPGCDYEETFSPTADMTSVRVIIQKAAQENLILHQMDVKTAYLHAPIDCELYIEQPEGYEIKSEADQKLVCRLHKSLYGLKQSGRNWNTMLHTYISKNGFKQNPADHCAYTREKHDEKVILIIWVDDLIIAASNKCVLKNVKAMLTEQFKMKDLGRLKHFLGIDFEQTEGQVVMSQKSYVNKILERFEMTDCRSRETPCEAKLDYTENTEKMTNPRKYREAVGSLIYLSTCTRPDLSFVVSKLSQHFDDPTEEHWNTVKHVFRYLKGTAEQGLCFKRNDTSKLGLRVYSDADWASDKADRHSISGYCVSLSEGSSLISWKTRKQPTVALSTCEAEYIALASAIQECIYLEQLLKGIDNSQYAQTRVFEDNQGTIALARNPVNRQRCKHIDIKYHFIRETVNSGRVFLEYCPTEQMLADVMTKPEAKAETKKVCSRYVWHIKVHNFVFIVYIPKSTASRQHTSSSRNCCKCAEVQNRLPRQPLIPTEEVASNLFEFEGNQYIVLVDYYSKYMEADQLKDQRSRTTIEALKTQFSRHGIPASIRTDNGPQYASEEFKEFCKSYPAQDIFTTHTTL</sequence>
<keyword evidence="1" id="KW-0479">Metal-binding</keyword>
<name>A0AAV6QM23_SOLSE</name>
<evidence type="ECO:0000313" key="5">
    <source>
        <dbReference type="Proteomes" id="UP000693946"/>
    </source>
</evidence>
<keyword evidence="5" id="KW-1185">Reference proteome</keyword>
<evidence type="ECO:0000259" key="2">
    <source>
        <dbReference type="PROSITE" id="PS50158"/>
    </source>
</evidence>
<accession>A0AAV6QM23</accession>
<dbReference type="CDD" id="cd09272">
    <property type="entry name" value="RNase_HI_RT_Ty1"/>
    <property type="match status" value="1"/>
</dbReference>
<dbReference type="InterPro" id="IPR054722">
    <property type="entry name" value="PolX-like_BBD"/>
</dbReference>
<gene>
    <name evidence="4" type="ORF">JOB18_000726</name>
</gene>
<dbReference type="Proteomes" id="UP000693946">
    <property type="component" value="Linkage Group LG4"/>
</dbReference>
<dbReference type="PANTHER" id="PTHR11439:SF440">
    <property type="entry name" value="INTEGRASE CATALYTIC DOMAIN-CONTAINING PROTEIN"/>
    <property type="match status" value="1"/>
</dbReference>
<dbReference type="GO" id="GO:0008270">
    <property type="term" value="F:zinc ion binding"/>
    <property type="evidence" value="ECO:0007669"/>
    <property type="project" value="UniProtKB-KW"/>
</dbReference>
<protein>
    <submittedName>
        <fullName evidence="4">Retrovirus-related Pol poly from transposon TNT 1-94</fullName>
    </submittedName>
</protein>
<feature type="domain" description="Integrase catalytic" evidence="3">
    <location>
        <begin position="484"/>
        <end position="559"/>
    </location>
</feature>
<evidence type="ECO:0000259" key="3">
    <source>
        <dbReference type="PROSITE" id="PS50994"/>
    </source>
</evidence>
<dbReference type="InterPro" id="IPR001878">
    <property type="entry name" value="Znf_CCHC"/>
</dbReference>
<dbReference type="InterPro" id="IPR057670">
    <property type="entry name" value="SH3_retrovirus"/>
</dbReference>
<dbReference type="Pfam" id="PF00098">
    <property type="entry name" value="zf-CCHC"/>
    <property type="match status" value="1"/>
</dbReference>
<dbReference type="Pfam" id="PF00665">
    <property type="entry name" value="rve"/>
    <property type="match status" value="1"/>
</dbReference>
<organism evidence="4 5">
    <name type="scientific">Solea senegalensis</name>
    <name type="common">Senegalese sole</name>
    <dbReference type="NCBI Taxonomy" id="28829"/>
    <lineage>
        <taxon>Eukaryota</taxon>
        <taxon>Metazoa</taxon>
        <taxon>Chordata</taxon>
        <taxon>Craniata</taxon>
        <taxon>Vertebrata</taxon>
        <taxon>Euteleostomi</taxon>
        <taxon>Actinopterygii</taxon>
        <taxon>Neopterygii</taxon>
        <taxon>Teleostei</taxon>
        <taxon>Neoteleostei</taxon>
        <taxon>Acanthomorphata</taxon>
        <taxon>Carangaria</taxon>
        <taxon>Pleuronectiformes</taxon>
        <taxon>Pleuronectoidei</taxon>
        <taxon>Soleidae</taxon>
        <taxon>Solea</taxon>
    </lineage>
</organism>
<dbReference type="GO" id="GO:0015074">
    <property type="term" value="P:DNA integration"/>
    <property type="evidence" value="ECO:0007669"/>
    <property type="project" value="InterPro"/>
</dbReference>